<keyword evidence="2" id="KW-0175">Coiled coil</keyword>
<gene>
    <name evidence="5" type="ORF">ACFQ5N_00100</name>
</gene>
<dbReference type="InterPro" id="IPR036278">
    <property type="entry name" value="Sialidase_sf"/>
</dbReference>
<evidence type="ECO:0000313" key="5">
    <source>
        <dbReference type="EMBL" id="MFD1292221.1"/>
    </source>
</evidence>
<dbReference type="PANTHER" id="PTHR12106">
    <property type="entry name" value="SORTILIN RELATED"/>
    <property type="match status" value="1"/>
</dbReference>
<sequence>MKKYFLLISCLFLFSAHKVNAQKTVSKFSEEFYKSVQWRNIGPFRGGRSAAVAGVQNKANLYYMGATGGGVWKTTDAGNSWQNISDGFFGGSVGAVAVSESDNNVIYVGNGEVTVRGNVSSGDGMWKSVDAGKNWEHIGLKNSRHIPRVRIHPKNSDIVFTAVLGDLYKSSEERGVYKSTDGGKNWKKVLFANADAGAVDLLIDPNNPRILYASTWNVRRTPYSLSSGGEGSALWKSIDEGETWTNISTNKGLPKGIWGISGVTVSPVNSDIVWALVENKDGGLYKSTDAGNTWKLINSKRKLRQRAWYYTRLYADTQDENLLYVLNVQYHQSKDGGKTFKTFNAPHGDHHDLWIAPENNQRMIIADDGGAQISFDAGENWSTYMNQPTAQFYRVVTDDHFPYRIYGAQQDNSTVRISHRTNGRTIGESDWESTAGGESAHIAVDPLDNDIVYGGSYGGLLTRMNHKTGEKRAINVWPDDPMGHGAEDMKYRFQWNYPIFFSPHNKKKLYTTSNHVHVTYNEGQSFEVISPDLTRNDPKTLGVSGGPITKDNTGVEYYGTIFAAVESPFEENLIWTGSDDGLVHITKDGGENWTNVTPKKMPEWMLINCIEVDPFTAGGAYVVGTRYKLGDYTPYIYKTEDYGKTWKLITTGIPSEHFTRVVRADPNRKGLLYAGTENGLYISFNNGENWEPFQLNLPLVPITDLTIKNNNLIAATQGRSFWLIDDLTPLHQLNNELISQDLFIYKPTDSYRLGGSKRISKTAGQNHAGGVQLHYFVKDINKKDTISLAIYDNNGTHIKTFSTKPDSEQKEEKLTVEKGANLFHWNMQYPDAEKVKGMILWWASLSGPKALPGTYKVTLSKNGELASEQLFNILKDPRSTATQEDLVAQFNFILEIQEKITEIHKTLKNITKVKTQIKQLKAAISDKEKNKEIIDLADKIVKDLTTYENVLYQTKSKSNQDPLNFPIRLNNKLAHLNSLSSIGDFKPTDQSVQFKNEITVLIDAELAKIYSVFDEDVKLLNKKVKESDIELINLN</sequence>
<evidence type="ECO:0000256" key="1">
    <source>
        <dbReference type="ARBA" id="ARBA00022737"/>
    </source>
</evidence>
<keyword evidence="6" id="KW-1185">Reference proteome</keyword>
<dbReference type="PANTHER" id="PTHR12106:SF27">
    <property type="entry name" value="SORTILIN-RELATED RECEPTOR"/>
    <property type="match status" value="1"/>
</dbReference>
<feature type="domain" description="Sortilin N-terminal" evidence="4">
    <location>
        <begin position="71"/>
        <end position="189"/>
    </location>
</feature>
<keyword evidence="3" id="KW-0732">Signal</keyword>
<feature type="chain" id="PRO_5047502025" evidence="3">
    <location>
        <begin position="22"/>
        <end position="1035"/>
    </location>
</feature>
<dbReference type="InterPro" id="IPR015943">
    <property type="entry name" value="WD40/YVTN_repeat-like_dom_sf"/>
</dbReference>
<reference evidence="6" key="1">
    <citation type="journal article" date="2019" name="Int. J. Syst. Evol. Microbiol.">
        <title>The Global Catalogue of Microorganisms (GCM) 10K type strain sequencing project: providing services to taxonomists for standard genome sequencing and annotation.</title>
        <authorList>
            <consortium name="The Broad Institute Genomics Platform"/>
            <consortium name="The Broad Institute Genome Sequencing Center for Infectious Disease"/>
            <person name="Wu L."/>
            <person name="Ma J."/>
        </authorList>
    </citation>
    <scope>NUCLEOTIDE SEQUENCE [LARGE SCALE GENOMIC DNA]</scope>
    <source>
        <strain evidence="6">CCUG 62221</strain>
    </source>
</reference>
<dbReference type="Pfam" id="PF15902">
    <property type="entry name" value="Sortilin-Vps10"/>
    <property type="match status" value="1"/>
</dbReference>
<dbReference type="RefSeq" id="WP_386806717.1">
    <property type="nucleotide sequence ID" value="NZ_JBHTMV010000001.1"/>
</dbReference>
<feature type="coiled-coil region" evidence="2">
    <location>
        <begin position="903"/>
        <end position="930"/>
    </location>
</feature>
<organism evidence="5 6">
    <name type="scientific">Lutibacter holmesii</name>
    <dbReference type="NCBI Taxonomy" id="1137985"/>
    <lineage>
        <taxon>Bacteria</taxon>
        <taxon>Pseudomonadati</taxon>
        <taxon>Bacteroidota</taxon>
        <taxon>Flavobacteriia</taxon>
        <taxon>Flavobacteriales</taxon>
        <taxon>Flavobacteriaceae</taxon>
        <taxon>Lutibacter</taxon>
    </lineage>
</organism>
<evidence type="ECO:0000313" key="6">
    <source>
        <dbReference type="Proteomes" id="UP001597241"/>
    </source>
</evidence>
<evidence type="ECO:0000259" key="4">
    <source>
        <dbReference type="Pfam" id="PF15902"/>
    </source>
</evidence>
<dbReference type="EMBL" id="JBHTMV010000001">
    <property type="protein sequence ID" value="MFD1292221.1"/>
    <property type="molecule type" value="Genomic_DNA"/>
</dbReference>
<keyword evidence="1" id="KW-0677">Repeat</keyword>
<dbReference type="InterPro" id="IPR050310">
    <property type="entry name" value="VPS10-sortilin"/>
</dbReference>
<feature type="signal peptide" evidence="3">
    <location>
        <begin position="1"/>
        <end position="21"/>
    </location>
</feature>
<dbReference type="SUPFAM" id="SSF50939">
    <property type="entry name" value="Sialidases"/>
    <property type="match status" value="1"/>
</dbReference>
<dbReference type="SUPFAM" id="SSF110296">
    <property type="entry name" value="Oligoxyloglucan reducing end-specific cellobiohydrolase"/>
    <property type="match status" value="1"/>
</dbReference>
<dbReference type="Gene3D" id="2.130.10.10">
    <property type="entry name" value="YVTN repeat-like/Quinoprotein amine dehydrogenase"/>
    <property type="match status" value="4"/>
</dbReference>
<protein>
    <submittedName>
        <fullName evidence="5">Glycosyl hydrolase</fullName>
    </submittedName>
</protein>
<dbReference type="InterPro" id="IPR031778">
    <property type="entry name" value="Sortilin_N"/>
</dbReference>
<accession>A0ABW3WM00</accession>
<dbReference type="Proteomes" id="UP001597241">
    <property type="component" value="Unassembled WGS sequence"/>
</dbReference>
<name>A0ABW3WM00_9FLAO</name>
<evidence type="ECO:0000256" key="3">
    <source>
        <dbReference type="SAM" id="SignalP"/>
    </source>
</evidence>
<proteinExistence type="predicted"/>
<dbReference type="GO" id="GO:0016787">
    <property type="term" value="F:hydrolase activity"/>
    <property type="evidence" value="ECO:0007669"/>
    <property type="project" value="UniProtKB-KW"/>
</dbReference>
<evidence type="ECO:0000256" key="2">
    <source>
        <dbReference type="SAM" id="Coils"/>
    </source>
</evidence>
<dbReference type="CDD" id="cd15482">
    <property type="entry name" value="Sialidase_non-viral"/>
    <property type="match status" value="2"/>
</dbReference>
<keyword evidence="5" id="KW-0378">Hydrolase</keyword>
<comment type="caution">
    <text evidence="5">The sequence shown here is derived from an EMBL/GenBank/DDBJ whole genome shotgun (WGS) entry which is preliminary data.</text>
</comment>